<proteinExistence type="predicted"/>
<reference evidence="2" key="2">
    <citation type="journal article" date="2008" name="Nucleic Acids Res.">
        <title>The rice annotation project database (RAP-DB): 2008 update.</title>
        <authorList>
            <consortium name="The rice annotation project (RAP)"/>
        </authorList>
    </citation>
    <scope>GENOME REANNOTATION</scope>
    <source>
        <strain evidence="2">cv. Nipponbare</strain>
    </source>
</reference>
<dbReference type="EMBL" id="AP008208">
    <property type="protein sequence ID" value="BAF09738.1"/>
    <property type="molecule type" value="Genomic_DNA"/>
</dbReference>
<gene>
    <name evidence="1" type="ordered locus">Os02g0697900</name>
</gene>
<name>A0A0P0VNC8_ORYSJ</name>
<protein>
    <submittedName>
        <fullName evidence="1">Os02g0697900 protein</fullName>
    </submittedName>
</protein>
<evidence type="ECO:0000313" key="1">
    <source>
        <dbReference type="EMBL" id="BAF09738.1"/>
    </source>
</evidence>
<dbReference type="AlphaFoldDB" id="A0A0P0VNC8"/>
<evidence type="ECO:0000313" key="2">
    <source>
        <dbReference type="Proteomes" id="UP000000763"/>
    </source>
</evidence>
<reference evidence="1 2" key="1">
    <citation type="journal article" date="2005" name="Nature">
        <title>The map-based sequence of the rice genome.</title>
        <authorList>
            <consortium name="International rice genome sequencing project (IRGSP)"/>
            <person name="Matsumoto T."/>
            <person name="Wu J."/>
            <person name="Kanamori H."/>
            <person name="Katayose Y."/>
            <person name="Fujisawa M."/>
            <person name="Namiki N."/>
            <person name="Mizuno H."/>
            <person name="Yamamoto K."/>
            <person name="Antonio B.A."/>
            <person name="Baba T."/>
            <person name="Sakata K."/>
            <person name="Nagamura Y."/>
            <person name="Aoki H."/>
            <person name="Arikawa K."/>
            <person name="Arita K."/>
            <person name="Bito T."/>
            <person name="Chiden Y."/>
            <person name="Fujitsuka N."/>
            <person name="Fukunaka R."/>
            <person name="Hamada M."/>
            <person name="Harada C."/>
            <person name="Hayashi A."/>
            <person name="Hijishita S."/>
            <person name="Honda M."/>
            <person name="Hosokawa S."/>
            <person name="Ichikawa Y."/>
            <person name="Idonuma A."/>
            <person name="Iijima M."/>
            <person name="Ikeda M."/>
            <person name="Ikeno M."/>
            <person name="Ito K."/>
            <person name="Ito S."/>
            <person name="Ito T."/>
            <person name="Ito Y."/>
            <person name="Ito Y."/>
            <person name="Iwabuchi A."/>
            <person name="Kamiya K."/>
            <person name="Karasawa W."/>
            <person name="Kurita K."/>
            <person name="Katagiri S."/>
            <person name="Kikuta A."/>
            <person name="Kobayashi H."/>
            <person name="Kobayashi N."/>
            <person name="Machita K."/>
            <person name="Maehara T."/>
            <person name="Masukawa M."/>
            <person name="Mizubayashi T."/>
            <person name="Mukai Y."/>
            <person name="Nagasaki H."/>
            <person name="Nagata Y."/>
            <person name="Naito S."/>
            <person name="Nakashima M."/>
            <person name="Nakama Y."/>
            <person name="Nakamichi Y."/>
            <person name="Nakamura M."/>
            <person name="Meguro A."/>
            <person name="Negishi M."/>
            <person name="Ohta I."/>
            <person name="Ohta T."/>
            <person name="Okamoto M."/>
            <person name="Ono N."/>
            <person name="Saji S."/>
            <person name="Sakaguchi M."/>
            <person name="Sakai K."/>
            <person name="Shibata M."/>
            <person name="Shimokawa T."/>
            <person name="Song J."/>
            <person name="Takazaki Y."/>
            <person name="Terasawa K."/>
            <person name="Tsugane M."/>
            <person name="Tsuji K."/>
            <person name="Ueda S."/>
            <person name="Waki K."/>
            <person name="Yamagata H."/>
            <person name="Yamamoto M."/>
            <person name="Yamamoto S."/>
            <person name="Yamane H."/>
            <person name="Yoshiki S."/>
            <person name="Yoshihara R."/>
            <person name="Yukawa K."/>
            <person name="Zhong H."/>
            <person name="Yano M."/>
            <person name="Yuan Q."/>
            <person name="Ouyang S."/>
            <person name="Liu J."/>
            <person name="Jones K.M."/>
            <person name="Gansberger K."/>
            <person name="Moffat K."/>
            <person name="Hill J."/>
            <person name="Bera J."/>
            <person name="Fadrosh D."/>
            <person name="Jin S."/>
            <person name="Johri S."/>
            <person name="Kim M."/>
            <person name="Overton L."/>
            <person name="Reardon M."/>
            <person name="Tsitrin T."/>
            <person name="Vuong H."/>
            <person name="Weaver B."/>
            <person name="Ciecko A."/>
            <person name="Tallon L."/>
            <person name="Jackson J."/>
            <person name="Pai G."/>
            <person name="Aken S.V."/>
            <person name="Utterback T."/>
            <person name="Reidmuller S."/>
            <person name="Feldblyum T."/>
            <person name="Hsiao J."/>
            <person name="Zismann V."/>
            <person name="Iobst S."/>
            <person name="de Vazeille A.R."/>
            <person name="Buell C.R."/>
            <person name="Ying K."/>
            <person name="Li Y."/>
            <person name="Lu T."/>
            <person name="Huang Y."/>
            <person name="Zhao Q."/>
            <person name="Feng Q."/>
            <person name="Zhang L."/>
            <person name="Zhu J."/>
            <person name="Weng Q."/>
            <person name="Mu J."/>
            <person name="Lu Y."/>
            <person name="Fan D."/>
            <person name="Liu Y."/>
            <person name="Guan J."/>
            <person name="Zhang Y."/>
            <person name="Yu S."/>
            <person name="Liu X."/>
            <person name="Zhang Y."/>
            <person name="Hong G."/>
            <person name="Han B."/>
            <person name="Choisne N."/>
            <person name="Demange N."/>
            <person name="Orjeda G."/>
            <person name="Samain S."/>
            <person name="Cattolico L."/>
            <person name="Pelletier E."/>
            <person name="Couloux A."/>
            <person name="Segurens B."/>
            <person name="Wincker P."/>
            <person name="D'Hont A."/>
            <person name="Scarpelli C."/>
            <person name="Weissenbach J."/>
            <person name="Salanoubat M."/>
            <person name="Quetier F."/>
            <person name="Yu Y."/>
            <person name="Kim H.R."/>
            <person name="Rambo T."/>
            <person name="Currie J."/>
            <person name="Collura K."/>
            <person name="Luo M."/>
            <person name="Yang T."/>
            <person name="Ammiraju J.S.S."/>
            <person name="Engler F."/>
            <person name="Soderlund C."/>
            <person name="Wing R.A."/>
            <person name="Palmer L.E."/>
            <person name="de la Bastide M."/>
            <person name="Spiegel L."/>
            <person name="Nascimento L."/>
            <person name="Zutavern T."/>
            <person name="O'Shaughnessy A."/>
            <person name="Dike S."/>
            <person name="Dedhia N."/>
            <person name="Preston R."/>
            <person name="Balija V."/>
            <person name="McCombie W.R."/>
            <person name="Chow T."/>
            <person name="Chen H."/>
            <person name="Chung M."/>
            <person name="Chen C."/>
            <person name="Shaw J."/>
            <person name="Wu H."/>
            <person name="Hsiao K."/>
            <person name="Chao Y."/>
            <person name="Chu M."/>
            <person name="Cheng C."/>
            <person name="Hour A."/>
            <person name="Lee P."/>
            <person name="Lin S."/>
            <person name="Lin Y."/>
            <person name="Liou J."/>
            <person name="Liu S."/>
            <person name="Hsing Y."/>
            <person name="Raghuvanshi S."/>
            <person name="Mohanty A."/>
            <person name="Bharti A.K."/>
            <person name="Gaur A."/>
            <person name="Gupta V."/>
            <person name="Kumar D."/>
            <person name="Ravi V."/>
            <person name="Vij S."/>
            <person name="Kapur A."/>
            <person name="Khurana P."/>
            <person name="Khurana P."/>
            <person name="Khurana J.P."/>
            <person name="Tyagi A.K."/>
            <person name="Gaikwad K."/>
            <person name="Singh A."/>
            <person name="Dalal V."/>
            <person name="Srivastava S."/>
            <person name="Dixit A."/>
            <person name="Pal A.K."/>
            <person name="Ghazi I.A."/>
            <person name="Yadav M."/>
            <person name="Pandit A."/>
            <person name="Bhargava A."/>
            <person name="Sureshbabu K."/>
            <person name="Batra K."/>
            <person name="Sharma T.R."/>
            <person name="Mohapatra T."/>
            <person name="Singh N.K."/>
            <person name="Messing J."/>
            <person name="Nelson A.B."/>
            <person name="Fuks G."/>
            <person name="Kavchok S."/>
            <person name="Keizer G."/>
            <person name="Linton E."/>
            <person name="Llaca V."/>
            <person name="Song R."/>
            <person name="Tanyolac B."/>
            <person name="Young S."/>
            <person name="Ho-Il K."/>
            <person name="Hahn J.H."/>
            <person name="Sangsakoo G."/>
            <person name="Vanavichit A."/>
            <person name="de Mattos Luiz.A.T."/>
            <person name="Zimmer P.D."/>
            <person name="Malone G."/>
            <person name="Dellagostin O."/>
            <person name="de Oliveira A.C."/>
            <person name="Bevan M."/>
            <person name="Bancroft I."/>
            <person name="Minx P."/>
            <person name="Cordum H."/>
            <person name="Wilson R."/>
            <person name="Cheng Z."/>
            <person name="Jin W."/>
            <person name="Jiang J."/>
            <person name="Leong S.A."/>
            <person name="Iwama H."/>
            <person name="Gojobori T."/>
            <person name="Itoh T."/>
            <person name="Niimura Y."/>
            <person name="Fujii Y."/>
            <person name="Habara T."/>
            <person name="Sakai H."/>
            <person name="Sato Y."/>
            <person name="Wilson G."/>
            <person name="Kumar K."/>
            <person name="McCouch S."/>
            <person name="Juretic N."/>
            <person name="Hoen D."/>
            <person name="Wright S."/>
            <person name="Bruskiewich R."/>
            <person name="Bureau T."/>
            <person name="Miyao A."/>
            <person name="Hirochika H."/>
            <person name="Nishikawa T."/>
            <person name="Kadowaki K."/>
            <person name="Sugiura M."/>
            <person name="Burr B."/>
            <person name="Sasaki T."/>
        </authorList>
    </citation>
    <scope>NUCLEOTIDE SEQUENCE [LARGE SCALE GENOMIC DNA]</scope>
    <source>
        <strain evidence="2">cv. Nipponbare</strain>
    </source>
</reference>
<dbReference type="Proteomes" id="UP000000763">
    <property type="component" value="Chromosome 2"/>
</dbReference>
<organism evidence="1 2">
    <name type="scientific">Oryza sativa subsp. japonica</name>
    <name type="common">Rice</name>
    <dbReference type="NCBI Taxonomy" id="39947"/>
    <lineage>
        <taxon>Eukaryota</taxon>
        <taxon>Viridiplantae</taxon>
        <taxon>Streptophyta</taxon>
        <taxon>Embryophyta</taxon>
        <taxon>Tracheophyta</taxon>
        <taxon>Spermatophyta</taxon>
        <taxon>Magnoliopsida</taxon>
        <taxon>Liliopsida</taxon>
        <taxon>Poales</taxon>
        <taxon>Poaceae</taxon>
        <taxon>BOP clade</taxon>
        <taxon>Oryzoideae</taxon>
        <taxon>Oryzeae</taxon>
        <taxon>Oryzinae</taxon>
        <taxon>Oryza</taxon>
        <taxon>Oryza sativa</taxon>
    </lineage>
</organism>
<dbReference type="Gramene" id="Os02t0697900-01">
    <property type="protein sequence ID" value="Os02t0697900-01"/>
    <property type="gene ID" value="Os02g0697900"/>
</dbReference>
<sequence length="130" mass="14989">MLDPSSKRNKLGWQNFNHCISILLLGICHNKWDAREKAWWWFHEFRYGYATWQRRDGWLRMREWRLETGGWISLMLLPSTLLFAVHHICTSSPPTQSTRNLVAAGEHLITSSAAASLCGQDKSASMSLDV</sequence>
<dbReference type="KEGG" id="dosa:Os02g0697900"/>
<accession>A0A0P0VNC8</accession>